<accession>A0ABW5GKH9</accession>
<comment type="similarity">
    <text evidence="2">Belongs to the oxygen-dependent FAD-linked oxidoreductase family.</text>
</comment>
<dbReference type="InterPro" id="IPR016167">
    <property type="entry name" value="FAD-bd_PCMH_sub1"/>
</dbReference>
<dbReference type="SUPFAM" id="SSF56176">
    <property type="entry name" value="FAD-binding/transporter-associated domain-like"/>
    <property type="match status" value="1"/>
</dbReference>
<evidence type="ECO:0000256" key="4">
    <source>
        <dbReference type="ARBA" id="ARBA00022827"/>
    </source>
</evidence>
<evidence type="ECO:0000313" key="8">
    <source>
        <dbReference type="Proteomes" id="UP001597419"/>
    </source>
</evidence>
<dbReference type="Gene3D" id="3.30.43.10">
    <property type="entry name" value="Uridine Diphospho-n-acetylenolpyruvylglucosamine Reductase, domain 2"/>
    <property type="match status" value="1"/>
</dbReference>
<evidence type="ECO:0000256" key="5">
    <source>
        <dbReference type="ARBA" id="ARBA00023002"/>
    </source>
</evidence>
<dbReference type="Proteomes" id="UP001597419">
    <property type="component" value="Unassembled WGS sequence"/>
</dbReference>
<proteinExistence type="inferred from homology"/>
<dbReference type="PANTHER" id="PTHR42973:SF39">
    <property type="entry name" value="FAD-BINDING PCMH-TYPE DOMAIN-CONTAINING PROTEIN"/>
    <property type="match status" value="1"/>
</dbReference>
<dbReference type="RefSeq" id="WP_345408839.1">
    <property type="nucleotide sequence ID" value="NZ_BAABHG010000031.1"/>
</dbReference>
<keyword evidence="4" id="KW-0274">FAD</keyword>
<sequence>MTKALTTNGPVLLPGTNGFDEEATGYQLNHPHRPSLIAGITSTQDVRDAVAYANRTGAKVAVQFSGHGRGAGLEGGVLISTRRMSGVRVDPQARTAWVEAGASWQQVVDATAPHGLAPLSGSSPGVGAVSYTLNGGIGLLGRRYGYASDWVRRFELVTADGGVQEVTPGSELFWALRGGGGSFGMVTGMEIGLVPVARLYGGGLTFDLAQAPDIMDVWHEWTRTVPEDMTSAVSVLSYPDAPMFPEHLRGRHVAQVQISYAGSAEDGARLVRPLRAAGPVLADKLRELPFVESGEVFDEPKQPHPYRSEHRLLNGLDSQALAKLVSLAGPSAPAFSVIALRHLGGALARSPEIPSVVAHRDAAYSLHVLSIVDNGEEVVRPLLEAAMALVAGQAIGRLLAQSFGPMTEDHVRSAFAPGDWPRLTALKAQVDPDRRWHVNHPIPGRQTA</sequence>
<dbReference type="InterPro" id="IPR050416">
    <property type="entry name" value="FAD-linked_Oxidoreductase"/>
</dbReference>
<keyword evidence="3" id="KW-0285">Flavoprotein</keyword>
<organism evidence="7 8">
    <name type="scientific">Amycolatopsis samaneae</name>
    <dbReference type="NCBI Taxonomy" id="664691"/>
    <lineage>
        <taxon>Bacteria</taxon>
        <taxon>Bacillati</taxon>
        <taxon>Actinomycetota</taxon>
        <taxon>Actinomycetes</taxon>
        <taxon>Pseudonocardiales</taxon>
        <taxon>Pseudonocardiaceae</taxon>
        <taxon>Amycolatopsis</taxon>
    </lineage>
</organism>
<dbReference type="Pfam" id="PF01565">
    <property type="entry name" value="FAD_binding_4"/>
    <property type="match status" value="1"/>
</dbReference>
<evidence type="ECO:0000256" key="2">
    <source>
        <dbReference type="ARBA" id="ARBA00005466"/>
    </source>
</evidence>
<dbReference type="InterPro" id="IPR016169">
    <property type="entry name" value="FAD-bd_PCMH_sub2"/>
</dbReference>
<dbReference type="PROSITE" id="PS51387">
    <property type="entry name" value="FAD_PCMH"/>
    <property type="match status" value="1"/>
</dbReference>
<protein>
    <submittedName>
        <fullName evidence="7">FAD-binding oxidoreductase</fullName>
    </submittedName>
</protein>
<dbReference type="InterPro" id="IPR036318">
    <property type="entry name" value="FAD-bd_PCMH-like_sf"/>
</dbReference>
<dbReference type="PANTHER" id="PTHR42973">
    <property type="entry name" value="BINDING OXIDOREDUCTASE, PUTATIVE (AFU_ORTHOLOGUE AFUA_1G17690)-RELATED"/>
    <property type="match status" value="1"/>
</dbReference>
<gene>
    <name evidence="7" type="ORF">ACFSYJ_22010</name>
</gene>
<comment type="cofactor">
    <cofactor evidence="1">
        <name>FAD</name>
        <dbReference type="ChEBI" id="CHEBI:57692"/>
    </cofactor>
</comment>
<evidence type="ECO:0000256" key="3">
    <source>
        <dbReference type="ARBA" id="ARBA00022630"/>
    </source>
</evidence>
<dbReference type="Gene3D" id="3.30.465.10">
    <property type="match status" value="1"/>
</dbReference>
<evidence type="ECO:0000313" key="7">
    <source>
        <dbReference type="EMBL" id="MFD2461295.1"/>
    </source>
</evidence>
<name>A0ABW5GKH9_9PSEU</name>
<evidence type="ECO:0000259" key="6">
    <source>
        <dbReference type="PROSITE" id="PS51387"/>
    </source>
</evidence>
<feature type="domain" description="FAD-binding PCMH-type" evidence="6">
    <location>
        <begin position="29"/>
        <end position="196"/>
    </location>
</feature>
<dbReference type="InterPro" id="IPR006094">
    <property type="entry name" value="Oxid_FAD_bind_N"/>
</dbReference>
<keyword evidence="5" id="KW-0560">Oxidoreductase</keyword>
<dbReference type="Gene3D" id="3.40.462.20">
    <property type="match status" value="1"/>
</dbReference>
<keyword evidence="8" id="KW-1185">Reference proteome</keyword>
<reference evidence="8" key="1">
    <citation type="journal article" date="2019" name="Int. J. Syst. Evol. Microbiol.">
        <title>The Global Catalogue of Microorganisms (GCM) 10K type strain sequencing project: providing services to taxonomists for standard genome sequencing and annotation.</title>
        <authorList>
            <consortium name="The Broad Institute Genomics Platform"/>
            <consortium name="The Broad Institute Genome Sequencing Center for Infectious Disease"/>
            <person name="Wu L."/>
            <person name="Ma J."/>
        </authorList>
    </citation>
    <scope>NUCLEOTIDE SEQUENCE [LARGE SCALE GENOMIC DNA]</scope>
    <source>
        <strain evidence="8">CGMCC 4.7643</strain>
    </source>
</reference>
<comment type="caution">
    <text evidence="7">The sequence shown here is derived from an EMBL/GenBank/DDBJ whole genome shotgun (WGS) entry which is preliminary data.</text>
</comment>
<dbReference type="InterPro" id="IPR016166">
    <property type="entry name" value="FAD-bd_PCMH"/>
</dbReference>
<dbReference type="EMBL" id="JBHUKU010000012">
    <property type="protein sequence ID" value="MFD2461295.1"/>
    <property type="molecule type" value="Genomic_DNA"/>
</dbReference>
<evidence type="ECO:0000256" key="1">
    <source>
        <dbReference type="ARBA" id="ARBA00001974"/>
    </source>
</evidence>